<evidence type="ECO:0000313" key="5">
    <source>
        <dbReference type="Proteomes" id="UP000293638"/>
    </source>
</evidence>
<feature type="domain" description="Nudix hydrolase" evidence="3">
    <location>
        <begin position="42"/>
        <end position="173"/>
    </location>
</feature>
<proteinExistence type="predicted"/>
<organism evidence="4 5">
    <name type="scientific">Motilibacter rhizosphaerae</name>
    <dbReference type="NCBI Taxonomy" id="598652"/>
    <lineage>
        <taxon>Bacteria</taxon>
        <taxon>Bacillati</taxon>
        <taxon>Actinomycetota</taxon>
        <taxon>Actinomycetes</taxon>
        <taxon>Motilibacterales</taxon>
        <taxon>Motilibacteraceae</taxon>
        <taxon>Motilibacter</taxon>
    </lineage>
</organism>
<dbReference type="Proteomes" id="UP000293638">
    <property type="component" value="Unassembled WGS sequence"/>
</dbReference>
<evidence type="ECO:0000259" key="3">
    <source>
        <dbReference type="PROSITE" id="PS51462"/>
    </source>
</evidence>
<evidence type="ECO:0000256" key="2">
    <source>
        <dbReference type="ARBA" id="ARBA00022801"/>
    </source>
</evidence>
<accession>A0A4Q7NGK8</accession>
<dbReference type="PANTHER" id="PTHR11839">
    <property type="entry name" value="UDP/ADP-SUGAR PYROPHOSPHATASE"/>
    <property type="match status" value="1"/>
</dbReference>
<dbReference type="Pfam" id="PF00293">
    <property type="entry name" value="NUDIX"/>
    <property type="match status" value="1"/>
</dbReference>
<dbReference type="GO" id="GO:0006753">
    <property type="term" value="P:nucleoside phosphate metabolic process"/>
    <property type="evidence" value="ECO:0007669"/>
    <property type="project" value="TreeGrafter"/>
</dbReference>
<protein>
    <submittedName>
        <fullName evidence="4">ADP-ribose pyrophosphatase</fullName>
    </submittedName>
</protein>
<keyword evidence="2" id="KW-0378">Hydrolase</keyword>
<dbReference type="PROSITE" id="PS51462">
    <property type="entry name" value="NUDIX"/>
    <property type="match status" value="1"/>
</dbReference>
<gene>
    <name evidence="4" type="ORF">EV189_3347</name>
</gene>
<dbReference type="GO" id="GO:0005829">
    <property type="term" value="C:cytosol"/>
    <property type="evidence" value="ECO:0007669"/>
    <property type="project" value="TreeGrafter"/>
</dbReference>
<dbReference type="PANTHER" id="PTHR11839:SF18">
    <property type="entry name" value="NUDIX HYDROLASE DOMAIN-CONTAINING PROTEIN"/>
    <property type="match status" value="1"/>
</dbReference>
<dbReference type="InterPro" id="IPR015797">
    <property type="entry name" value="NUDIX_hydrolase-like_dom_sf"/>
</dbReference>
<comment type="caution">
    <text evidence="4">The sequence shown here is derived from an EMBL/GenBank/DDBJ whole genome shotgun (WGS) entry which is preliminary data.</text>
</comment>
<name>A0A4Q7NGK8_9ACTN</name>
<dbReference type="InterPro" id="IPR000086">
    <property type="entry name" value="NUDIX_hydrolase_dom"/>
</dbReference>
<dbReference type="RefSeq" id="WP_130494055.1">
    <property type="nucleotide sequence ID" value="NZ_SGXD01000004.1"/>
</dbReference>
<dbReference type="GO" id="GO:0019693">
    <property type="term" value="P:ribose phosphate metabolic process"/>
    <property type="evidence" value="ECO:0007669"/>
    <property type="project" value="TreeGrafter"/>
</dbReference>
<evidence type="ECO:0000256" key="1">
    <source>
        <dbReference type="ARBA" id="ARBA00001946"/>
    </source>
</evidence>
<dbReference type="OrthoDB" id="177518at2"/>
<reference evidence="4 5" key="1">
    <citation type="submission" date="2019-02" db="EMBL/GenBank/DDBJ databases">
        <title>Genomic Encyclopedia of Type Strains, Phase IV (KMG-IV): sequencing the most valuable type-strain genomes for metagenomic binning, comparative biology and taxonomic classification.</title>
        <authorList>
            <person name="Goeker M."/>
        </authorList>
    </citation>
    <scope>NUCLEOTIDE SEQUENCE [LARGE SCALE GENOMIC DNA]</scope>
    <source>
        <strain evidence="4 5">DSM 45622</strain>
    </source>
</reference>
<dbReference type="AlphaFoldDB" id="A0A4Q7NGK8"/>
<keyword evidence="5" id="KW-1185">Reference proteome</keyword>
<dbReference type="Gene3D" id="3.90.79.10">
    <property type="entry name" value="Nucleoside Triphosphate Pyrophosphohydrolase"/>
    <property type="match status" value="1"/>
</dbReference>
<dbReference type="SUPFAM" id="SSF55811">
    <property type="entry name" value="Nudix"/>
    <property type="match status" value="1"/>
</dbReference>
<evidence type="ECO:0000313" key="4">
    <source>
        <dbReference type="EMBL" id="RZS82949.1"/>
    </source>
</evidence>
<comment type="cofactor">
    <cofactor evidence="1">
        <name>Mg(2+)</name>
        <dbReference type="ChEBI" id="CHEBI:18420"/>
    </cofactor>
</comment>
<dbReference type="EMBL" id="SGXD01000004">
    <property type="protein sequence ID" value="RZS82949.1"/>
    <property type="molecule type" value="Genomic_DNA"/>
</dbReference>
<dbReference type="GO" id="GO:0016787">
    <property type="term" value="F:hydrolase activity"/>
    <property type="evidence" value="ECO:0007669"/>
    <property type="project" value="UniProtKB-KW"/>
</dbReference>
<sequence length="189" mass="20945">MPEQQEHAEHVVRSEPVYDGPKVGVRRAVVPDGGEERAYDVLAHPGGVAVVALREDRQVLLVEQFRPAVEQRLWQLPMGFQDREGEPPEQAARRELHEETGWSAERWRHLRTVAPAAGVSEERTELYLATGLAPGEAEREDDEQGMEQRWVALDEAVDDAVAGRLLCGTTSLALLLVAELLRRDGGSVA</sequence>